<evidence type="ECO:0000256" key="16">
    <source>
        <dbReference type="PIRSR" id="PIRSR619342-50"/>
    </source>
</evidence>
<evidence type="ECO:0000256" key="1">
    <source>
        <dbReference type="ARBA" id="ARBA00003195"/>
    </source>
</evidence>
<dbReference type="InterPro" id="IPR019342">
    <property type="entry name" value="NADH_UbQ_OxRdtase_FeS-su5"/>
</dbReference>
<feature type="disulfide bond" evidence="16">
    <location>
        <begin position="14"/>
        <end position="44"/>
    </location>
</feature>
<evidence type="ECO:0000256" key="4">
    <source>
        <dbReference type="ARBA" id="ARBA00007372"/>
    </source>
</evidence>
<evidence type="ECO:0000256" key="15">
    <source>
        <dbReference type="ARBA" id="ARBA00032739"/>
    </source>
</evidence>
<evidence type="ECO:0000256" key="10">
    <source>
        <dbReference type="ARBA" id="ARBA00022982"/>
    </source>
</evidence>
<accession>A0A139ABK5</accession>
<sequence length="58" mass="6749">MSSGFGLRGGRGRCFPHWQEFTKCYGSADHPDDCKLQFEDYQECLFHRKEVCMGSRGR</sequence>
<evidence type="ECO:0000256" key="11">
    <source>
        <dbReference type="ARBA" id="ARBA00023128"/>
    </source>
</evidence>
<evidence type="ECO:0000313" key="18">
    <source>
        <dbReference type="Proteomes" id="UP000070544"/>
    </source>
</evidence>
<comment type="similarity">
    <text evidence="4">Belongs to the complex I NDUFS5 subunit family.</text>
</comment>
<evidence type="ECO:0000313" key="17">
    <source>
        <dbReference type="EMBL" id="KXS14186.1"/>
    </source>
</evidence>
<organism evidence="17 18">
    <name type="scientific">Gonapodya prolifera (strain JEL478)</name>
    <name type="common">Monoblepharis prolifera</name>
    <dbReference type="NCBI Taxonomy" id="1344416"/>
    <lineage>
        <taxon>Eukaryota</taxon>
        <taxon>Fungi</taxon>
        <taxon>Fungi incertae sedis</taxon>
        <taxon>Chytridiomycota</taxon>
        <taxon>Chytridiomycota incertae sedis</taxon>
        <taxon>Monoblepharidomycetes</taxon>
        <taxon>Monoblepharidales</taxon>
        <taxon>Gonapodyaceae</taxon>
        <taxon>Gonapodya</taxon>
    </lineage>
</organism>
<comment type="subcellular location">
    <subcellularLocation>
        <location evidence="3">Mitochondrion inner membrane</location>
        <topology evidence="3">Peripheral membrane protein</topology>
    </subcellularLocation>
    <subcellularLocation>
        <location evidence="2">Mitochondrion intermembrane space</location>
    </subcellularLocation>
</comment>
<evidence type="ECO:0000256" key="6">
    <source>
        <dbReference type="ARBA" id="ARBA00013482"/>
    </source>
</evidence>
<dbReference type="OMA" id="RDCAPFR"/>
<keyword evidence="11" id="KW-0496">Mitochondrion</keyword>
<evidence type="ECO:0000256" key="2">
    <source>
        <dbReference type="ARBA" id="ARBA00004569"/>
    </source>
</evidence>
<evidence type="ECO:0000256" key="7">
    <source>
        <dbReference type="ARBA" id="ARBA00022448"/>
    </source>
</evidence>
<protein>
    <recommendedName>
        <fullName evidence="6">NADH dehydrogenase [ubiquinone] iron-sulfur protein 5</fullName>
    </recommendedName>
    <alternativeName>
        <fullName evidence="14">Complex I-15 kDa</fullName>
    </alternativeName>
    <alternativeName>
        <fullName evidence="15">NADH-ubiquinone oxidoreductase 15 kDa subunit</fullName>
    </alternativeName>
</protein>
<dbReference type="OrthoDB" id="9992197at2759"/>
<evidence type="ECO:0000256" key="8">
    <source>
        <dbReference type="ARBA" id="ARBA00022660"/>
    </source>
</evidence>
<dbReference type="Pfam" id="PF10200">
    <property type="entry name" value="Ndufs5"/>
    <property type="match status" value="1"/>
</dbReference>
<evidence type="ECO:0000256" key="13">
    <source>
        <dbReference type="ARBA" id="ARBA00023157"/>
    </source>
</evidence>
<dbReference type="PANTHER" id="PTHR15224:SF1">
    <property type="entry name" value="NADH DEHYDROGENASE [UBIQUINONE] IRON-SULFUR PROTEIN 5"/>
    <property type="match status" value="1"/>
</dbReference>
<comment type="subunit">
    <text evidence="5">Mammalian complex I is composed of 45 different subunits. This is a component of the iron-sulfur (IP) fragment of the enzyme.</text>
</comment>
<keyword evidence="10" id="KW-0249">Electron transport</keyword>
<keyword evidence="7" id="KW-0813">Transport</keyword>
<dbReference type="GO" id="GO:0005743">
    <property type="term" value="C:mitochondrial inner membrane"/>
    <property type="evidence" value="ECO:0007669"/>
    <property type="project" value="UniProtKB-SubCell"/>
</dbReference>
<gene>
    <name evidence="17" type="ORF">M427DRAFT_99842</name>
</gene>
<keyword evidence="9" id="KW-0999">Mitochondrion inner membrane</keyword>
<evidence type="ECO:0000256" key="3">
    <source>
        <dbReference type="ARBA" id="ARBA00004637"/>
    </source>
</evidence>
<evidence type="ECO:0000256" key="5">
    <source>
        <dbReference type="ARBA" id="ARBA00011261"/>
    </source>
</evidence>
<keyword evidence="8" id="KW-0679">Respiratory chain</keyword>
<dbReference type="AlphaFoldDB" id="A0A139ABK5"/>
<dbReference type="GO" id="GO:0032981">
    <property type="term" value="P:mitochondrial respiratory chain complex I assembly"/>
    <property type="evidence" value="ECO:0007669"/>
    <property type="project" value="TreeGrafter"/>
</dbReference>
<dbReference type="PANTHER" id="PTHR15224">
    <property type="entry name" value="NADH DEHYDROGENASE [UBIQUINONE] IRON-SULFUR PROTEIN 5"/>
    <property type="match status" value="1"/>
</dbReference>
<name>A0A139ABK5_GONPJ</name>
<evidence type="ECO:0000256" key="14">
    <source>
        <dbReference type="ARBA" id="ARBA00031222"/>
    </source>
</evidence>
<dbReference type="STRING" id="1344416.A0A139ABK5"/>
<reference evidence="17 18" key="1">
    <citation type="journal article" date="2015" name="Genome Biol. Evol.">
        <title>Phylogenomic analyses indicate that early fungi evolved digesting cell walls of algal ancestors of land plants.</title>
        <authorList>
            <person name="Chang Y."/>
            <person name="Wang S."/>
            <person name="Sekimoto S."/>
            <person name="Aerts A.L."/>
            <person name="Choi C."/>
            <person name="Clum A."/>
            <person name="LaButti K.M."/>
            <person name="Lindquist E.A."/>
            <person name="Yee Ngan C."/>
            <person name="Ohm R.A."/>
            <person name="Salamov A.A."/>
            <person name="Grigoriev I.V."/>
            <person name="Spatafora J.W."/>
            <person name="Berbee M.L."/>
        </authorList>
    </citation>
    <scope>NUCLEOTIDE SEQUENCE [LARGE SCALE GENOMIC DNA]</scope>
    <source>
        <strain evidence="17 18">JEL478</strain>
    </source>
</reference>
<comment type="function">
    <text evidence="1">Accessory subunit of the mitochondrial membrane respiratory chain NADH dehydrogenase (Complex I), that is believed not to be involved in catalysis. Complex I functions in the transfer of electrons from NADH to the respiratory chain. The immediate electron acceptor for the enzyme is believed to be ubiquinone.</text>
</comment>
<keyword evidence="12" id="KW-0472">Membrane</keyword>
<keyword evidence="13 16" id="KW-1015">Disulfide bond</keyword>
<evidence type="ECO:0000256" key="9">
    <source>
        <dbReference type="ARBA" id="ARBA00022792"/>
    </source>
</evidence>
<dbReference type="GO" id="GO:0005758">
    <property type="term" value="C:mitochondrial intermembrane space"/>
    <property type="evidence" value="ECO:0007669"/>
    <property type="project" value="UniProtKB-SubCell"/>
</dbReference>
<dbReference type="Proteomes" id="UP000070544">
    <property type="component" value="Unassembled WGS sequence"/>
</dbReference>
<keyword evidence="18" id="KW-1185">Reference proteome</keyword>
<feature type="disulfide bond" evidence="16">
    <location>
        <begin position="24"/>
        <end position="34"/>
    </location>
</feature>
<evidence type="ECO:0000256" key="12">
    <source>
        <dbReference type="ARBA" id="ARBA00023136"/>
    </source>
</evidence>
<dbReference type="EMBL" id="KQ965771">
    <property type="protein sequence ID" value="KXS14186.1"/>
    <property type="molecule type" value="Genomic_DNA"/>
</dbReference>
<proteinExistence type="inferred from homology"/>